<keyword evidence="12 18" id="KW-0456">Lyase</keyword>
<dbReference type="InterPro" id="IPR006108">
    <property type="entry name" value="3HC_DH_C"/>
</dbReference>
<evidence type="ECO:0000256" key="2">
    <source>
        <dbReference type="ARBA" id="ARBA00007005"/>
    </source>
</evidence>
<gene>
    <name evidence="18" type="primary">fadJ</name>
    <name evidence="18" type="ORF">OLW01_05820</name>
</gene>
<comment type="pathway">
    <text evidence="1">Lipid metabolism; fatty acid beta-oxidation.</text>
</comment>
<dbReference type="PANTHER" id="PTHR43612">
    <property type="entry name" value="TRIFUNCTIONAL ENZYME SUBUNIT ALPHA"/>
    <property type="match status" value="1"/>
</dbReference>
<protein>
    <recommendedName>
        <fullName evidence="4">enoyl-CoA hydratase</fullName>
        <ecNumber evidence="4">4.2.1.17</ecNumber>
    </recommendedName>
</protein>
<dbReference type="Proteomes" id="UP001163726">
    <property type="component" value="Chromosome"/>
</dbReference>
<feature type="domain" description="3-hydroxyacyl-CoA dehydrogenase NAD binding" evidence="17">
    <location>
        <begin position="314"/>
        <end position="494"/>
    </location>
</feature>
<dbReference type="InterPro" id="IPR006176">
    <property type="entry name" value="3-OHacyl-CoA_DH_NAD-bd"/>
</dbReference>
<keyword evidence="13" id="KW-0511">Multifunctional enzyme</keyword>
<evidence type="ECO:0000256" key="12">
    <source>
        <dbReference type="ARBA" id="ARBA00023239"/>
    </source>
</evidence>
<dbReference type="Pfam" id="PF02737">
    <property type="entry name" value="3HCDH_N"/>
    <property type="match status" value="1"/>
</dbReference>
<accession>A0ABY7ASH1</accession>
<evidence type="ECO:0000256" key="7">
    <source>
        <dbReference type="ARBA" id="ARBA00022963"/>
    </source>
</evidence>
<reference evidence="18" key="1">
    <citation type="submission" date="2022-10" db="EMBL/GenBank/DDBJ databases">
        <title>Catenovulum adriacola sp. nov. isolated in the Harbour of Susak.</title>
        <authorList>
            <person name="Schoch T."/>
            <person name="Reich S.J."/>
            <person name="Stoeferle S."/>
            <person name="Flaiz M."/>
            <person name="Kazda M."/>
            <person name="Riedel C.U."/>
            <person name="Duerre P."/>
        </authorList>
    </citation>
    <scope>NUCLEOTIDE SEQUENCE</scope>
    <source>
        <strain evidence="18">TS8</strain>
    </source>
</reference>
<proteinExistence type="inferred from homology"/>
<feature type="domain" description="3-hydroxyacyl-CoA dehydrogenase C-terminal" evidence="16">
    <location>
        <begin position="496"/>
        <end position="589"/>
    </location>
</feature>
<evidence type="ECO:0000256" key="5">
    <source>
        <dbReference type="ARBA" id="ARBA00022490"/>
    </source>
</evidence>
<comment type="catalytic activity">
    <reaction evidence="14">
        <text>a (3S)-3-hydroxyacyl-CoA + NAD(+) = a 3-oxoacyl-CoA + NADH + H(+)</text>
        <dbReference type="Rhea" id="RHEA:22432"/>
        <dbReference type="ChEBI" id="CHEBI:15378"/>
        <dbReference type="ChEBI" id="CHEBI:57318"/>
        <dbReference type="ChEBI" id="CHEBI:57540"/>
        <dbReference type="ChEBI" id="CHEBI:57945"/>
        <dbReference type="ChEBI" id="CHEBI:90726"/>
        <dbReference type="EC" id="1.1.1.35"/>
    </reaction>
</comment>
<evidence type="ECO:0000256" key="4">
    <source>
        <dbReference type="ARBA" id="ARBA00012076"/>
    </source>
</evidence>
<dbReference type="Pfam" id="PF00378">
    <property type="entry name" value="ECH_1"/>
    <property type="match status" value="1"/>
</dbReference>
<dbReference type="InterPro" id="IPR036291">
    <property type="entry name" value="NAD(P)-bd_dom_sf"/>
</dbReference>
<name>A0ABY7ASH1_9ALTE</name>
<dbReference type="InterPro" id="IPR018376">
    <property type="entry name" value="Enoyl-CoA_hyd/isom_CS"/>
</dbReference>
<comment type="similarity">
    <text evidence="2">In the central section; belongs to the 3-hydroxyacyl-CoA dehydrogenase family.</text>
</comment>
<dbReference type="InterPro" id="IPR008927">
    <property type="entry name" value="6-PGluconate_DH-like_C_sf"/>
</dbReference>
<comment type="similarity">
    <text evidence="15">Belongs to the enoyl-CoA hydratase/isomerase family.</text>
</comment>
<dbReference type="InterPro" id="IPR001753">
    <property type="entry name" value="Enoyl-CoA_hydra/iso"/>
</dbReference>
<evidence type="ECO:0000259" key="17">
    <source>
        <dbReference type="Pfam" id="PF02737"/>
    </source>
</evidence>
<dbReference type="SUPFAM" id="SSF48179">
    <property type="entry name" value="6-phosphogluconate dehydrogenase C-terminal domain-like"/>
    <property type="match status" value="2"/>
</dbReference>
<dbReference type="RefSeq" id="WP_268075790.1">
    <property type="nucleotide sequence ID" value="NZ_CP109965.1"/>
</dbReference>
<keyword evidence="5" id="KW-0963">Cytoplasm</keyword>
<dbReference type="GO" id="GO:0008692">
    <property type="term" value="F:3-hydroxybutyryl-CoA epimerase activity"/>
    <property type="evidence" value="ECO:0007669"/>
    <property type="project" value="UniProtKB-EC"/>
</dbReference>
<dbReference type="NCBIfam" id="TIGR02440">
    <property type="entry name" value="FadJ"/>
    <property type="match status" value="1"/>
</dbReference>
<keyword evidence="11 18" id="KW-0413">Isomerase</keyword>
<dbReference type="Gene3D" id="3.40.50.720">
    <property type="entry name" value="NAD(P)-binding Rossmann-like Domain"/>
    <property type="match status" value="1"/>
</dbReference>
<dbReference type="EC" id="4.2.1.17" evidence="4"/>
<keyword evidence="6" id="KW-0276">Fatty acid metabolism</keyword>
<keyword evidence="10" id="KW-0443">Lipid metabolism</keyword>
<keyword evidence="9" id="KW-0520">NAD</keyword>
<keyword evidence="8 18" id="KW-0560">Oxidoreductase</keyword>
<evidence type="ECO:0000256" key="3">
    <source>
        <dbReference type="ARBA" id="ARBA00008750"/>
    </source>
</evidence>
<dbReference type="SUPFAM" id="SSF51735">
    <property type="entry name" value="NAD(P)-binding Rossmann-fold domains"/>
    <property type="match status" value="1"/>
</dbReference>
<evidence type="ECO:0000256" key="14">
    <source>
        <dbReference type="ARBA" id="ARBA00049556"/>
    </source>
</evidence>
<dbReference type="InterPro" id="IPR012802">
    <property type="entry name" value="FadJ"/>
</dbReference>
<evidence type="ECO:0000313" key="19">
    <source>
        <dbReference type="Proteomes" id="UP001163726"/>
    </source>
</evidence>
<keyword evidence="19" id="KW-1185">Reference proteome</keyword>
<evidence type="ECO:0000259" key="16">
    <source>
        <dbReference type="Pfam" id="PF00725"/>
    </source>
</evidence>
<evidence type="ECO:0000256" key="6">
    <source>
        <dbReference type="ARBA" id="ARBA00022832"/>
    </source>
</evidence>
<dbReference type="NCBIfam" id="NF008363">
    <property type="entry name" value="PRK11154.1"/>
    <property type="match status" value="1"/>
</dbReference>
<evidence type="ECO:0000256" key="10">
    <source>
        <dbReference type="ARBA" id="ARBA00023098"/>
    </source>
</evidence>
<evidence type="ECO:0000256" key="11">
    <source>
        <dbReference type="ARBA" id="ARBA00023235"/>
    </source>
</evidence>
<dbReference type="InterPro" id="IPR029045">
    <property type="entry name" value="ClpP/crotonase-like_dom_sf"/>
</dbReference>
<evidence type="ECO:0000256" key="15">
    <source>
        <dbReference type="RuleBase" id="RU003707"/>
    </source>
</evidence>
<dbReference type="InterPro" id="IPR050136">
    <property type="entry name" value="FA_oxidation_alpha_subunit"/>
</dbReference>
<evidence type="ECO:0000256" key="8">
    <source>
        <dbReference type="ARBA" id="ARBA00023002"/>
    </source>
</evidence>
<keyword evidence="7" id="KW-0442">Lipid degradation</keyword>
<dbReference type="GO" id="GO:0003857">
    <property type="term" value="F:(3S)-3-hydroxyacyl-CoA dehydrogenase (NAD+) activity"/>
    <property type="evidence" value="ECO:0007669"/>
    <property type="project" value="UniProtKB-EC"/>
</dbReference>
<evidence type="ECO:0000313" key="18">
    <source>
        <dbReference type="EMBL" id="WAJ71314.1"/>
    </source>
</evidence>
<dbReference type="Pfam" id="PF00725">
    <property type="entry name" value="3HCDH"/>
    <property type="match status" value="2"/>
</dbReference>
<dbReference type="Gene3D" id="1.10.1040.50">
    <property type="match status" value="1"/>
</dbReference>
<dbReference type="GO" id="GO:0004300">
    <property type="term" value="F:enoyl-CoA hydratase activity"/>
    <property type="evidence" value="ECO:0007669"/>
    <property type="project" value="UniProtKB-EC"/>
</dbReference>
<organism evidence="18 19">
    <name type="scientific">Catenovulum adriaticum</name>
    <dbReference type="NCBI Taxonomy" id="2984846"/>
    <lineage>
        <taxon>Bacteria</taxon>
        <taxon>Pseudomonadati</taxon>
        <taxon>Pseudomonadota</taxon>
        <taxon>Gammaproteobacteria</taxon>
        <taxon>Alteromonadales</taxon>
        <taxon>Alteromonadaceae</taxon>
        <taxon>Catenovulum</taxon>
    </lineage>
</organism>
<feature type="domain" description="3-hydroxyacyl-CoA dehydrogenase C-terminal" evidence="16">
    <location>
        <begin position="626"/>
        <end position="704"/>
    </location>
</feature>
<dbReference type="Gene3D" id="3.90.226.10">
    <property type="entry name" value="2-enoyl-CoA Hydratase, Chain A, domain 1"/>
    <property type="match status" value="1"/>
</dbReference>
<dbReference type="CDD" id="cd06558">
    <property type="entry name" value="crotonase-like"/>
    <property type="match status" value="1"/>
</dbReference>
<evidence type="ECO:0000256" key="9">
    <source>
        <dbReference type="ARBA" id="ARBA00023027"/>
    </source>
</evidence>
<sequence>MNKLQHFSLSIEADNIAIIRLNVPDESMNVLSRQTMQEIETLLDEIEKNNSIQGVVLTSGKPDSFIAGADVKMISSCKNAEESEELARSGQSIFARIEKSSIPFVAAIHGICLGGGLEFSLACHYRVATDDEKTQLGLPEVKLGLLPGSGGTQRLPKLVGVQAALDMMLTGKQVRAKSAFKMGLVDDLVPKSILLDTAKKLALCGFSKRKAPKQKAWVKALEKNSFGRGILFDQALKQVEKKTHGNYPAPKRIIEVVRIGIENGTVQGYLAEAKGFGDLSQTPQSFQLRQLFLATTDHKKSQSERIKAASNIEKVAVLGGGLMGGGIAHVSATKAKLPVRIKDIKEEGILQALRHSHELLDKKVKRRFIRKSVAQKQMNLLTGSTDYASFSQRDIVIEAVFEDLALKQTMLQDIEQECKADTIFASNTSSLPIADIASNAKRPENVVGLHYFSPAEKMPLVEIIPHSQTSEKTIATVLDFARKQGKTPIVVKDCAGFYVNRILAIYINEAAQLLMEGEPIDVIDNSLVQFGFPVGPLKLLDEVGIDVGTKIIPILESAYGERFTPPSGLDTILADDRKGKKNKKGFYNYHQQNKWLNKVKPAPVIDESIYDLLNLDAAQSLNQEEIAERCLVQMLNEAARCLEEGVINSPQDGDIGAIFGIGFPPFLGGPFRYMDTYGIANLVERLQSFQLRFGDRFAPAQILLDYEVENKLFYS</sequence>
<dbReference type="SUPFAM" id="SSF52096">
    <property type="entry name" value="ClpP/crotonase"/>
    <property type="match status" value="1"/>
</dbReference>
<dbReference type="PANTHER" id="PTHR43612:SF3">
    <property type="entry name" value="TRIFUNCTIONAL ENZYME SUBUNIT ALPHA, MITOCHONDRIAL"/>
    <property type="match status" value="1"/>
</dbReference>
<evidence type="ECO:0000256" key="13">
    <source>
        <dbReference type="ARBA" id="ARBA00023268"/>
    </source>
</evidence>
<evidence type="ECO:0000256" key="1">
    <source>
        <dbReference type="ARBA" id="ARBA00005005"/>
    </source>
</evidence>
<dbReference type="PROSITE" id="PS00166">
    <property type="entry name" value="ENOYL_COA_HYDRATASE"/>
    <property type="match status" value="1"/>
</dbReference>
<dbReference type="EMBL" id="CP109965">
    <property type="protein sequence ID" value="WAJ71314.1"/>
    <property type="molecule type" value="Genomic_DNA"/>
</dbReference>
<comment type="similarity">
    <text evidence="3">In the N-terminal section; belongs to the enoyl-CoA hydratase/isomerase family.</text>
</comment>